<organism evidence="2 3">
    <name type="scientific">candidate division WWE3 bacterium RBG_16_37_10</name>
    <dbReference type="NCBI Taxonomy" id="1802610"/>
    <lineage>
        <taxon>Bacteria</taxon>
        <taxon>Katanobacteria</taxon>
    </lineage>
</organism>
<feature type="domain" description="PIN" evidence="1">
    <location>
        <begin position="10"/>
        <end position="136"/>
    </location>
</feature>
<dbReference type="PANTHER" id="PTHR38826:SF5">
    <property type="entry name" value="RIBONUCLEASE VAPC13"/>
    <property type="match status" value="1"/>
</dbReference>
<name>A0A1F4V2R6_UNCKA</name>
<dbReference type="STRING" id="1802610.A2W32_02535"/>
<evidence type="ECO:0000313" key="3">
    <source>
        <dbReference type="Proteomes" id="UP000177371"/>
    </source>
</evidence>
<dbReference type="Pfam" id="PF01850">
    <property type="entry name" value="PIN"/>
    <property type="match status" value="1"/>
</dbReference>
<gene>
    <name evidence="2" type="ORF">A2W32_02535</name>
</gene>
<dbReference type="SUPFAM" id="SSF88723">
    <property type="entry name" value="PIN domain-like"/>
    <property type="match status" value="1"/>
</dbReference>
<evidence type="ECO:0000259" key="1">
    <source>
        <dbReference type="Pfam" id="PF01850"/>
    </source>
</evidence>
<dbReference type="Proteomes" id="UP000177371">
    <property type="component" value="Unassembled WGS sequence"/>
</dbReference>
<dbReference type="InterPro" id="IPR052106">
    <property type="entry name" value="PINc/VapC_TA"/>
</dbReference>
<protein>
    <recommendedName>
        <fullName evidence="1">PIN domain-containing protein</fullName>
    </recommendedName>
</protein>
<dbReference type="InterPro" id="IPR029060">
    <property type="entry name" value="PIN-like_dom_sf"/>
</dbReference>
<reference evidence="2 3" key="1">
    <citation type="journal article" date="2016" name="Nat. Commun.">
        <title>Thousands of microbial genomes shed light on interconnected biogeochemical processes in an aquifer system.</title>
        <authorList>
            <person name="Anantharaman K."/>
            <person name="Brown C.T."/>
            <person name="Hug L.A."/>
            <person name="Sharon I."/>
            <person name="Castelle C.J."/>
            <person name="Probst A.J."/>
            <person name="Thomas B.C."/>
            <person name="Singh A."/>
            <person name="Wilkins M.J."/>
            <person name="Karaoz U."/>
            <person name="Brodie E.L."/>
            <person name="Williams K.H."/>
            <person name="Hubbard S.S."/>
            <person name="Banfield J.F."/>
        </authorList>
    </citation>
    <scope>NUCLEOTIDE SEQUENCE [LARGE SCALE GENOMIC DNA]</scope>
</reference>
<proteinExistence type="predicted"/>
<dbReference type="PANTHER" id="PTHR38826">
    <property type="entry name" value="RIBONUCLEASE VAPC13"/>
    <property type="match status" value="1"/>
</dbReference>
<sequence length="143" mass="16404">MIALQNNIPFIDTNVFLRYLVYDKVNPGLSKKAKKVFEGLITGNLTVQTNILVISEIFFVLHKFYGLAVGEVVEKISLLLNLENIIMEDKGKIIAALFLCETKNVDFEDAYLYVDMLSCECSSIYTFDKKHFSRFDDINILDF</sequence>
<accession>A0A1F4V2R6</accession>
<comment type="caution">
    <text evidence="2">The sequence shown here is derived from an EMBL/GenBank/DDBJ whole genome shotgun (WGS) entry which is preliminary data.</text>
</comment>
<dbReference type="AlphaFoldDB" id="A0A1F4V2R6"/>
<evidence type="ECO:0000313" key="2">
    <source>
        <dbReference type="EMBL" id="OGC51494.1"/>
    </source>
</evidence>
<dbReference type="Gene3D" id="3.40.50.1010">
    <property type="entry name" value="5'-nuclease"/>
    <property type="match status" value="1"/>
</dbReference>
<dbReference type="InterPro" id="IPR002716">
    <property type="entry name" value="PIN_dom"/>
</dbReference>
<dbReference type="EMBL" id="MEUT01000020">
    <property type="protein sequence ID" value="OGC51494.1"/>
    <property type="molecule type" value="Genomic_DNA"/>
</dbReference>